<feature type="non-terminal residue" evidence="3">
    <location>
        <position position="1"/>
    </location>
</feature>
<feature type="compositionally biased region" description="Polar residues" evidence="1">
    <location>
        <begin position="578"/>
        <end position="587"/>
    </location>
</feature>
<dbReference type="PANTHER" id="PTHR33870:SF4">
    <property type="entry name" value="CARDIOMYOPATHY-ASSOCIATED PROTEIN"/>
    <property type="match status" value="1"/>
</dbReference>
<feature type="region of interest" description="Disordered" evidence="1">
    <location>
        <begin position="539"/>
        <end position="608"/>
    </location>
</feature>
<evidence type="ECO:0000256" key="2">
    <source>
        <dbReference type="SAM" id="Phobius"/>
    </source>
</evidence>
<evidence type="ECO:0000313" key="3">
    <source>
        <dbReference type="EMBL" id="MBA0751877.1"/>
    </source>
</evidence>
<feature type="region of interest" description="Disordered" evidence="1">
    <location>
        <begin position="258"/>
        <end position="372"/>
    </location>
</feature>
<dbReference type="PANTHER" id="PTHR33870">
    <property type="entry name" value="CARDIOMYOPATHY-ASSOCIATED PROTEIN"/>
    <property type="match status" value="1"/>
</dbReference>
<proteinExistence type="predicted"/>
<name>A0A7J9CTQ2_GOSGO</name>
<feature type="compositionally biased region" description="Basic and acidic residues" evidence="1">
    <location>
        <begin position="1356"/>
        <end position="1365"/>
    </location>
</feature>
<feature type="compositionally biased region" description="Basic and acidic residues" evidence="1">
    <location>
        <begin position="351"/>
        <end position="372"/>
    </location>
</feature>
<feature type="compositionally biased region" description="Acidic residues" evidence="1">
    <location>
        <begin position="326"/>
        <end position="350"/>
    </location>
</feature>
<dbReference type="OrthoDB" id="1908091at2759"/>
<organism evidence="3 4">
    <name type="scientific">Gossypium gossypioides</name>
    <name type="common">Mexican cotton</name>
    <name type="synonym">Selera gossypioides</name>
    <dbReference type="NCBI Taxonomy" id="34282"/>
    <lineage>
        <taxon>Eukaryota</taxon>
        <taxon>Viridiplantae</taxon>
        <taxon>Streptophyta</taxon>
        <taxon>Embryophyta</taxon>
        <taxon>Tracheophyta</taxon>
        <taxon>Spermatophyta</taxon>
        <taxon>Magnoliopsida</taxon>
        <taxon>eudicotyledons</taxon>
        <taxon>Gunneridae</taxon>
        <taxon>Pentapetalae</taxon>
        <taxon>rosids</taxon>
        <taxon>malvids</taxon>
        <taxon>Malvales</taxon>
        <taxon>Malvaceae</taxon>
        <taxon>Malvoideae</taxon>
        <taxon>Gossypium</taxon>
    </lineage>
</organism>
<reference evidence="3 4" key="1">
    <citation type="journal article" date="2019" name="Genome Biol. Evol.">
        <title>Insights into the evolution of the New World diploid cottons (Gossypium, subgenus Houzingenia) based on genome sequencing.</title>
        <authorList>
            <person name="Grover C.E."/>
            <person name="Arick M.A. 2nd"/>
            <person name="Thrash A."/>
            <person name="Conover J.L."/>
            <person name="Sanders W.S."/>
            <person name="Peterson D.G."/>
            <person name="Frelichowski J.E."/>
            <person name="Scheffler J.A."/>
            <person name="Scheffler B.E."/>
            <person name="Wendel J.F."/>
        </authorList>
    </citation>
    <scope>NUCLEOTIDE SEQUENCE [LARGE SCALE GENOMIC DNA]</scope>
    <source>
        <strain evidence="3">5</strain>
        <tissue evidence="3">Leaf</tissue>
    </source>
</reference>
<feature type="compositionally biased region" description="Basic and acidic residues" evidence="1">
    <location>
        <begin position="589"/>
        <end position="599"/>
    </location>
</feature>
<keyword evidence="2" id="KW-1133">Transmembrane helix</keyword>
<keyword evidence="2" id="KW-0812">Transmembrane</keyword>
<evidence type="ECO:0008006" key="5">
    <source>
        <dbReference type="Google" id="ProtNLM"/>
    </source>
</evidence>
<keyword evidence="4" id="KW-1185">Reference proteome</keyword>
<feature type="transmembrane region" description="Helical" evidence="2">
    <location>
        <begin position="32"/>
        <end position="51"/>
    </location>
</feature>
<comment type="caution">
    <text evidence="3">The sequence shown here is derived from an EMBL/GenBank/DDBJ whole genome shotgun (WGS) entry which is preliminary data.</text>
</comment>
<evidence type="ECO:0000313" key="4">
    <source>
        <dbReference type="Proteomes" id="UP000593579"/>
    </source>
</evidence>
<feature type="region of interest" description="Disordered" evidence="1">
    <location>
        <begin position="1341"/>
        <end position="1365"/>
    </location>
</feature>
<evidence type="ECO:0000256" key="1">
    <source>
        <dbReference type="SAM" id="MobiDB-lite"/>
    </source>
</evidence>
<feature type="compositionally biased region" description="Polar residues" evidence="1">
    <location>
        <begin position="769"/>
        <end position="779"/>
    </location>
</feature>
<gene>
    <name evidence="3" type="ORF">Gogos_000770</name>
</gene>
<sequence>MGTQRLEFGVRVRKLMVISVKICYRSVWNHPFFLGLVCFLMLLYTSFPLLFSALVTASPVLVCTAVLLGTLLSFGSPYTPEINEKEEEEKASHDVPELKTRATEDNSVVKRNVGGDDFVEERHVGERWGIVKNAEEKVNLVYNEVGEVEEDDGSVRYKLLVDDDLDSRDIHCENGVIDEVEGSLNDSLVEKKREIQEEILGSEGLLSMVKASDDHHVLTDTVGDRNLEVEDCKLREDLSDEQRDDEFDSLVFSWKHAVDNEDDGDDESLDFGSDGAESSSPDASMADMIPMLDELDPLLGSGAPQPAQLSDNGSDAISERSHDSNNDESVESDELENQREEDDDDDDEKDAGDGAKEDKEDESKSAIKWTEDDQKNLMDLGTSELERNQRLDNLIARRRARKNMRLMIEKNLIDVNSANIPLTITPISTTRHNPFEFPYDSYDDLGLPPIPGSAPTILQPRRNPFDLPYDSSEEKPDLKGDSFQEEFAGFNQRETVPQREAFLRRHESFNVGPSSLGFPRQELKWKPYFVPEHLVTEGSSSSSFHRQSSEVSELKLSSVPDTESVSSVVDEEDKSYEQDISQETELVTNEDHVSFHDEQESISSGDVELADVDQVENRGVDLAVVGITFGDGESQLETESDFPEAGATAYVQFNTTETESNLSEAGATTHVELNPSDIYPRTGPVDEDFSNRSSLSSLSEIDEKISDFTGEGAAGFEPRGHEIKESSISIQSSFEESEFHFTTRVVDDNQHSEPVYDSSPSVEKILSFSSVSPEAQAETSEMGAPSMFVESIDKEPEGHGETSIDKEPEGHGETREQGTSSFQEMHAASLDLFENEPRVRDLPEISEHDGTYAGSSGVSSTFSDHNVSPVPESVVEYVSTDAGSSSSDKGLEDSFSKKEDSFIQNQEDLLSLGAEMNLAAEQGMGKILDCLLEEQQHLMNPVEFSEAAPGDWHAVVKEDTLLERDEIHSSSSSEYDLVGGGVRPKEEIIQTECCQMHLSNLDANLDVEAHHDKGEELSSTALTLQAMPYNDESSSTEDEYYHITVAQVNPSKANLREVLKTDSEMGQVQPIYSDSKIVCDVDHDMNLEGIPFNSSYQALPSRENPPALEKQLMLSNSTDEPSIDEHDKLEEPSIIAMESTLELDFGNNDVDLLKIPGSEDKLSANYTCVTSESTFPDESPEHSLPTDRDLKERILNEMESEGSPQDLSEHFIHAAEIYEEGKEIKEINEKILSELDTIGDFNLRKTDLPEGSHIAYTESPVLPEDTKTKANVDQPVLEARSVEDIDLAFKQLYEGIDVEEVIHPPSMIENPQDQADTNPKLPVVEQNDVVSTKKIQTSNVVSGIQENSENAANEEASEKSSRNLK</sequence>
<feature type="compositionally biased region" description="Low complexity" evidence="1">
    <location>
        <begin position="539"/>
        <end position="568"/>
    </location>
</feature>
<keyword evidence="2" id="KW-0472">Membrane</keyword>
<dbReference type="Proteomes" id="UP000593579">
    <property type="component" value="Unassembled WGS sequence"/>
</dbReference>
<feature type="region of interest" description="Disordered" evidence="1">
    <location>
        <begin position="769"/>
        <end position="868"/>
    </location>
</feature>
<protein>
    <recommendedName>
        <fullName evidence="5">Far1-related sequence 3</fullName>
    </recommendedName>
</protein>
<feature type="compositionally biased region" description="Basic and acidic residues" evidence="1">
    <location>
        <begin position="791"/>
        <end position="816"/>
    </location>
</feature>
<feature type="compositionally biased region" description="Basic and acidic residues" evidence="1">
    <location>
        <begin position="835"/>
        <end position="850"/>
    </location>
</feature>
<dbReference type="EMBL" id="JABEZY010000013">
    <property type="protein sequence ID" value="MBA0751877.1"/>
    <property type="molecule type" value="Genomic_DNA"/>
</dbReference>
<feature type="compositionally biased region" description="Acidic residues" evidence="1">
    <location>
        <begin position="260"/>
        <end position="269"/>
    </location>
</feature>
<accession>A0A7J9CTQ2</accession>
<feature type="compositionally biased region" description="Polar residues" evidence="1">
    <location>
        <begin position="853"/>
        <end position="866"/>
    </location>
</feature>